<feature type="compositionally biased region" description="Basic and acidic residues" evidence="6">
    <location>
        <begin position="181"/>
        <end position="194"/>
    </location>
</feature>
<feature type="compositionally biased region" description="Low complexity" evidence="6">
    <location>
        <begin position="142"/>
        <end position="161"/>
    </location>
</feature>
<dbReference type="PROSITE" id="PS50871">
    <property type="entry name" value="C1Q"/>
    <property type="match status" value="1"/>
</dbReference>
<keyword evidence="4 7" id="KW-0732">Signal</keyword>
<evidence type="ECO:0000259" key="8">
    <source>
        <dbReference type="PROSITE" id="PS50871"/>
    </source>
</evidence>
<dbReference type="EMBL" id="JAAWVO010016654">
    <property type="protein sequence ID" value="MBN3314680.1"/>
    <property type="molecule type" value="Genomic_DNA"/>
</dbReference>
<evidence type="ECO:0000313" key="9">
    <source>
        <dbReference type="EMBL" id="MBN3314680.1"/>
    </source>
</evidence>
<proteinExistence type="predicted"/>
<organism evidence="9 10">
    <name type="scientific">Atractosteus spatula</name>
    <name type="common">Alligator gar</name>
    <name type="synonym">Lepisosteus spatula</name>
    <dbReference type="NCBI Taxonomy" id="7917"/>
    <lineage>
        <taxon>Eukaryota</taxon>
        <taxon>Metazoa</taxon>
        <taxon>Chordata</taxon>
        <taxon>Craniata</taxon>
        <taxon>Vertebrata</taxon>
        <taxon>Euteleostomi</taxon>
        <taxon>Actinopterygii</taxon>
        <taxon>Neopterygii</taxon>
        <taxon>Holostei</taxon>
        <taxon>Semionotiformes</taxon>
        <taxon>Lepisosteidae</taxon>
        <taxon>Atractosteus</taxon>
    </lineage>
</organism>
<dbReference type="AlphaFoldDB" id="A0A8J7NMJ4"/>
<comment type="caution">
    <text evidence="9">The sequence shown here is derived from an EMBL/GenBank/DDBJ whole genome shotgun (WGS) entry which is preliminary data.</text>
</comment>
<dbReference type="InterPro" id="IPR001073">
    <property type="entry name" value="C1q_dom"/>
</dbReference>
<dbReference type="Proteomes" id="UP000736164">
    <property type="component" value="Unassembled WGS sequence"/>
</dbReference>
<feature type="region of interest" description="Disordered" evidence="6">
    <location>
        <begin position="24"/>
        <end position="84"/>
    </location>
</feature>
<dbReference type="PANTHER" id="PTHR15427:SF52">
    <property type="entry name" value="C1Q DOMAIN-CONTAINING PROTEIN"/>
    <property type="match status" value="1"/>
</dbReference>
<comment type="subcellular location">
    <subcellularLocation>
        <location evidence="1">Secreted</location>
        <location evidence="1">Extracellular space</location>
        <location evidence="1">Extracellular matrix</location>
    </subcellularLocation>
</comment>
<protein>
    <submittedName>
        <fullName evidence="9">ADIPO protein</fullName>
    </submittedName>
</protein>
<keyword evidence="2" id="KW-0964">Secreted</keyword>
<name>A0A8J7NMJ4_ATRSP</name>
<feature type="region of interest" description="Disordered" evidence="6">
    <location>
        <begin position="473"/>
        <end position="495"/>
    </location>
</feature>
<feature type="compositionally biased region" description="Low complexity" evidence="6">
    <location>
        <begin position="208"/>
        <end position="225"/>
    </location>
</feature>
<evidence type="ECO:0000256" key="7">
    <source>
        <dbReference type="SAM" id="SignalP"/>
    </source>
</evidence>
<evidence type="ECO:0000256" key="5">
    <source>
        <dbReference type="ARBA" id="ARBA00023119"/>
    </source>
</evidence>
<sequence length="495" mass="51676">MKTPLLLLCLQLLWPLCGAMITPHPPPERGGPEKPPNPPPNQDYHPMNPADQPHIYSPQRYPLTENDPFPGNISSRSFGPDSPTVGLEPDMSYCQMLLESPVPPPIGSIPWSCLCMNCKGTMGPKGDRGERGLPGHPGSPGPRGFSGFRGRPGFVGRQGFKGQKGDDGEKGDQGVSGFRGAKGERGLKGDKGDQGLDGIPGLPGPQGEPGQCPVVCQGDLGLPGVTGPPGPAGVRGPPGADGVPGHPGQKGDMGSIGAPGPQGTQGSKGEQGAEGQCNCTDGEKGAHGEVGPQGPPGNAGHPGAKGEAGLPGTKGEKGDEGLRGVPGPCSPTIQSGFSAALDSIYPAPNRPVPFSKVIYNLQGHFDPFNGIYMAPVNGTYVFSYQLVVFSKVLKVGLFLNFKPVVKTTEPSDLGSASQMVVLQLSRGDRVWLQVKDTSTNGMYASSDSTSTFSGYLLYPDSCEMPLSRDFPTYEEGDYSWGDEDEPPTRRSTTPP</sequence>
<dbReference type="InterPro" id="IPR008160">
    <property type="entry name" value="Collagen"/>
</dbReference>
<dbReference type="SMART" id="SM00110">
    <property type="entry name" value="C1Q"/>
    <property type="match status" value="1"/>
</dbReference>
<evidence type="ECO:0000256" key="1">
    <source>
        <dbReference type="ARBA" id="ARBA00004498"/>
    </source>
</evidence>
<reference evidence="9" key="1">
    <citation type="journal article" date="2021" name="Cell">
        <title>Tracing the genetic footprints of vertebrate landing in non-teleost ray-finned fishes.</title>
        <authorList>
            <person name="Bi X."/>
            <person name="Wang K."/>
            <person name="Yang L."/>
            <person name="Pan H."/>
            <person name="Jiang H."/>
            <person name="Wei Q."/>
            <person name="Fang M."/>
            <person name="Yu H."/>
            <person name="Zhu C."/>
            <person name="Cai Y."/>
            <person name="He Y."/>
            <person name="Gan X."/>
            <person name="Zeng H."/>
            <person name="Yu D."/>
            <person name="Zhu Y."/>
            <person name="Jiang H."/>
            <person name="Qiu Q."/>
            <person name="Yang H."/>
            <person name="Zhang Y.E."/>
            <person name="Wang W."/>
            <person name="Zhu M."/>
            <person name="He S."/>
            <person name="Zhang G."/>
        </authorList>
    </citation>
    <scope>NUCLEOTIDE SEQUENCE</scope>
    <source>
        <strain evidence="9">Allg_001</strain>
    </source>
</reference>
<evidence type="ECO:0000256" key="6">
    <source>
        <dbReference type="SAM" id="MobiDB-lite"/>
    </source>
</evidence>
<evidence type="ECO:0000256" key="3">
    <source>
        <dbReference type="ARBA" id="ARBA00022530"/>
    </source>
</evidence>
<evidence type="ECO:0000256" key="2">
    <source>
        <dbReference type="ARBA" id="ARBA00022525"/>
    </source>
</evidence>
<keyword evidence="5" id="KW-0176">Collagen</keyword>
<accession>A0A8J7NMJ4</accession>
<evidence type="ECO:0000256" key="4">
    <source>
        <dbReference type="ARBA" id="ARBA00022729"/>
    </source>
</evidence>
<feature type="non-terminal residue" evidence="9">
    <location>
        <position position="1"/>
    </location>
</feature>
<gene>
    <name evidence="9" type="primary">Adipoq_1</name>
    <name evidence="9" type="ORF">GTO95_0004507</name>
</gene>
<dbReference type="PRINTS" id="PR00007">
    <property type="entry name" value="COMPLEMNTC1Q"/>
</dbReference>
<dbReference type="Gene3D" id="2.60.120.40">
    <property type="match status" value="1"/>
</dbReference>
<feature type="compositionally biased region" description="Basic and acidic residues" evidence="6">
    <location>
        <begin position="163"/>
        <end position="172"/>
    </location>
</feature>
<feature type="non-terminal residue" evidence="9">
    <location>
        <position position="495"/>
    </location>
</feature>
<dbReference type="PANTHER" id="PTHR15427">
    <property type="entry name" value="EMILIN ELASTIN MICROFIBRIL INTERFACE-LOCATED PROTEIN ELASTIN MICROFIBRIL INTERFACER"/>
    <property type="match status" value="1"/>
</dbReference>
<keyword evidence="3" id="KW-0272">Extracellular matrix</keyword>
<feature type="domain" description="C1q" evidence="8">
    <location>
        <begin position="330"/>
        <end position="463"/>
    </location>
</feature>
<dbReference type="InterPro" id="IPR050392">
    <property type="entry name" value="Collagen/C1q_domain"/>
</dbReference>
<feature type="signal peptide" evidence="7">
    <location>
        <begin position="1"/>
        <end position="19"/>
    </location>
</feature>
<feature type="region of interest" description="Disordered" evidence="6">
    <location>
        <begin position="123"/>
        <end position="329"/>
    </location>
</feature>
<dbReference type="SUPFAM" id="SSF49842">
    <property type="entry name" value="TNF-like"/>
    <property type="match status" value="1"/>
</dbReference>
<dbReference type="Pfam" id="PF00386">
    <property type="entry name" value="C1q"/>
    <property type="match status" value="1"/>
</dbReference>
<dbReference type="Pfam" id="PF01391">
    <property type="entry name" value="Collagen"/>
    <property type="match status" value="3"/>
</dbReference>
<feature type="compositionally biased region" description="Low complexity" evidence="6">
    <location>
        <begin position="232"/>
        <end position="244"/>
    </location>
</feature>
<feature type="chain" id="PRO_5035172005" evidence="7">
    <location>
        <begin position="20"/>
        <end position="495"/>
    </location>
</feature>
<feature type="compositionally biased region" description="Acidic residues" evidence="6">
    <location>
        <begin position="473"/>
        <end position="485"/>
    </location>
</feature>
<evidence type="ECO:0000313" key="10">
    <source>
        <dbReference type="Proteomes" id="UP000736164"/>
    </source>
</evidence>
<keyword evidence="10" id="KW-1185">Reference proteome</keyword>
<dbReference type="InterPro" id="IPR008983">
    <property type="entry name" value="Tumour_necrosis_fac-like_dom"/>
</dbReference>